<evidence type="ECO:0000256" key="10">
    <source>
        <dbReference type="ARBA" id="ARBA00023304"/>
    </source>
</evidence>
<comment type="pathway">
    <text evidence="3">Amino-acid biosynthesis; L-isoleucine biosynthesis; L-isoleucine from 2-oxobutanoate: step 4/4.</text>
</comment>
<dbReference type="InterPro" id="IPR036038">
    <property type="entry name" value="Aminotransferase-like"/>
</dbReference>
<organism evidence="14 15">
    <name type="scientific">Antarcticimicrobium luteum</name>
    <dbReference type="NCBI Taxonomy" id="2547397"/>
    <lineage>
        <taxon>Bacteria</taxon>
        <taxon>Pseudomonadati</taxon>
        <taxon>Pseudomonadota</taxon>
        <taxon>Alphaproteobacteria</taxon>
        <taxon>Rhodobacterales</taxon>
        <taxon>Paracoccaceae</taxon>
        <taxon>Antarcticimicrobium</taxon>
    </lineage>
</organism>
<keyword evidence="14" id="KW-0032">Aminotransferase</keyword>
<dbReference type="RefSeq" id="WP_133361152.1">
    <property type="nucleotide sequence ID" value="NZ_SMUV01000072.1"/>
</dbReference>
<accession>A0A4R5UVN8</accession>
<dbReference type="SUPFAM" id="SSF56752">
    <property type="entry name" value="D-aminoacid aminotransferase-like PLP-dependent enzymes"/>
    <property type="match status" value="1"/>
</dbReference>
<comment type="catalytic activity">
    <reaction evidence="11">
        <text>L-valine + 2-oxoglutarate = 3-methyl-2-oxobutanoate + L-glutamate</text>
        <dbReference type="Rhea" id="RHEA:24813"/>
        <dbReference type="ChEBI" id="CHEBI:11851"/>
        <dbReference type="ChEBI" id="CHEBI:16810"/>
        <dbReference type="ChEBI" id="CHEBI:29985"/>
        <dbReference type="ChEBI" id="CHEBI:57762"/>
        <dbReference type="EC" id="2.6.1.42"/>
    </reaction>
</comment>
<dbReference type="InterPro" id="IPR050571">
    <property type="entry name" value="Class-IV_PLP-Dep_Aminotrnsfr"/>
</dbReference>
<keyword evidence="10" id="KW-0028">Amino-acid biosynthesis</keyword>
<dbReference type="GO" id="GO:0009082">
    <property type="term" value="P:branched-chain amino acid biosynthetic process"/>
    <property type="evidence" value="ECO:0007669"/>
    <property type="project" value="UniProtKB-KW"/>
</dbReference>
<sequence length="300" mass="33210">MTDLSQGAAWMGGRIIPISEASIGVTDWGLTHSDIAYDVVPVWAGAFFRLEDYLDRFLASVAAQRMNILMDRSEVQGALQAMVGASGLRDAYVAMVAARGPNPVPGSRDPRDCQNHFYAWCVPYVHIVKPDQADRGTTVWIAKSVRRIPRDSVDPKVKNYHWGDFTSGLYEAKDQEFETTLLLDHEGNVTEGPGFNVFAVFGNRVVTSDHGVLHGITRRTVLEMAAAQGFAVETRPLPLEELWAADEVFLSSSGGGVIPVAQVDERRFSNGAPGPAARTLRQTYFEWLEEPRLRSPIRYD</sequence>
<evidence type="ECO:0000256" key="4">
    <source>
        <dbReference type="ARBA" id="ARBA00004931"/>
    </source>
</evidence>
<dbReference type="Proteomes" id="UP000295301">
    <property type="component" value="Unassembled WGS sequence"/>
</dbReference>
<comment type="function">
    <text evidence="2">Acts on leucine, isoleucine and valine.</text>
</comment>
<protein>
    <recommendedName>
        <fullName evidence="8">Probable branched-chain-amino-acid aminotransferase</fullName>
        <ecNumber evidence="7">2.6.1.42</ecNumber>
    </recommendedName>
</protein>
<reference evidence="14 15" key="1">
    <citation type="submission" date="2019-03" db="EMBL/GenBank/DDBJ databases">
        <title>Ruegeria lutea sp. nov., a novel strain, isolated from marine sediment, the Masan Bay, South Korea.</title>
        <authorList>
            <person name="Kim J."/>
            <person name="Kim D.-Y."/>
            <person name="Lee S.-S."/>
        </authorList>
    </citation>
    <scope>NUCLEOTIDE SEQUENCE [LARGE SCALE GENOMIC DNA]</scope>
    <source>
        <strain evidence="14 15">318-1</strain>
    </source>
</reference>
<dbReference type="FunFam" id="3.20.10.10:FF:000002">
    <property type="entry name" value="D-alanine aminotransferase"/>
    <property type="match status" value="1"/>
</dbReference>
<dbReference type="Gene3D" id="3.20.10.10">
    <property type="entry name" value="D-amino Acid Aminotransferase, subunit A, domain 2"/>
    <property type="match status" value="1"/>
</dbReference>
<evidence type="ECO:0000313" key="14">
    <source>
        <dbReference type="EMBL" id="TDK43145.1"/>
    </source>
</evidence>
<dbReference type="OrthoDB" id="9805628at2"/>
<comment type="cofactor">
    <cofactor evidence="1">
        <name>pyridoxal 5'-phosphate</name>
        <dbReference type="ChEBI" id="CHEBI:597326"/>
    </cofactor>
</comment>
<dbReference type="AlphaFoldDB" id="A0A4R5UVN8"/>
<dbReference type="Gene3D" id="3.30.470.10">
    <property type="match status" value="1"/>
</dbReference>
<keyword evidence="9" id="KW-0663">Pyridoxal phosphate</keyword>
<evidence type="ECO:0000256" key="5">
    <source>
        <dbReference type="ARBA" id="ARBA00005072"/>
    </source>
</evidence>
<comment type="catalytic activity">
    <reaction evidence="13">
        <text>L-leucine + 2-oxoglutarate = 4-methyl-2-oxopentanoate + L-glutamate</text>
        <dbReference type="Rhea" id="RHEA:18321"/>
        <dbReference type="ChEBI" id="CHEBI:16810"/>
        <dbReference type="ChEBI" id="CHEBI:17865"/>
        <dbReference type="ChEBI" id="CHEBI:29985"/>
        <dbReference type="ChEBI" id="CHEBI:57427"/>
        <dbReference type="EC" id="2.6.1.42"/>
    </reaction>
</comment>
<evidence type="ECO:0000256" key="2">
    <source>
        <dbReference type="ARBA" id="ARBA00003109"/>
    </source>
</evidence>
<dbReference type="EMBL" id="SMUV01000072">
    <property type="protein sequence ID" value="TDK43145.1"/>
    <property type="molecule type" value="Genomic_DNA"/>
</dbReference>
<evidence type="ECO:0000256" key="11">
    <source>
        <dbReference type="ARBA" id="ARBA00048212"/>
    </source>
</evidence>
<evidence type="ECO:0000313" key="15">
    <source>
        <dbReference type="Proteomes" id="UP000295301"/>
    </source>
</evidence>
<dbReference type="GO" id="GO:0004084">
    <property type="term" value="F:branched-chain-amino-acid transaminase activity"/>
    <property type="evidence" value="ECO:0007669"/>
    <property type="project" value="UniProtKB-EC"/>
</dbReference>
<keyword evidence="15" id="KW-1185">Reference proteome</keyword>
<dbReference type="InterPro" id="IPR001544">
    <property type="entry name" value="Aminotrans_IV"/>
</dbReference>
<evidence type="ECO:0000256" key="8">
    <source>
        <dbReference type="ARBA" id="ARBA00014472"/>
    </source>
</evidence>
<comment type="pathway">
    <text evidence="4">Amino-acid biosynthesis; L-valine biosynthesis; L-valine from pyruvate: step 4/4.</text>
</comment>
<keyword evidence="10" id="KW-0100">Branched-chain amino acid biosynthesis</keyword>
<gene>
    <name evidence="14" type="ORF">E1832_17985</name>
</gene>
<evidence type="ECO:0000256" key="12">
    <source>
        <dbReference type="ARBA" id="ARBA00048798"/>
    </source>
</evidence>
<evidence type="ECO:0000256" key="1">
    <source>
        <dbReference type="ARBA" id="ARBA00001933"/>
    </source>
</evidence>
<proteinExistence type="inferred from homology"/>
<evidence type="ECO:0000256" key="13">
    <source>
        <dbReference type="ARBA" id="ARBA00049229"/>
    </source>
</evidence>
<keyword evidence="14" id="KW-0808">Transferase</keyword>
<evidence type="ECO:0000256" key="3">
    <source>
        <dbReference type="ARBA" id="ARBA00004824"/>
    </source>
</evidence>
<dbReference type="Pfam" id="PF01063">
    <property type="entry name" value="Aminotran_4"/>
    <property type="match status" value="1"/>
</dbReference>
<dbReference type="InterPro" id="IPR043131">
    <property type="entry name" value="BCAT-like_N"/>
</dbReference>
<evidence type="ECO:0000256" key="7">
    <source>
        <dbReference type="ARBA" id="ARBA00013053"/>
    </source>
</evidence>
<comment type="similarity">
    <text evidence="6">Belongs to the class-IV pyridoxal-phosphate-dependent aminotransferase family.</text>
</comment>
<evidence type="ECO:0000256" key="9">
    <source>
        <dbReference type="ARBA" id="ARBA00022898"/>
    </source>
</evidence>
<name>A0A4R5UVN8_9RHOB</name>
<dbReference type="PANTHER" id="PTHR42743:SF11">
    <property type="entry name" value="AMINODEOXYCHORISMATE LYASE"/>
    <property type="match status" value="1"/>
</dbReference>
<dbReference type="InterPro" id="IPR043132">
    <property type="entry name" value="BCAT-like_C"/>
</dbReference>
<dbReference type="EC" id="2.6.1.42" evidence="7"/>
<comment type="pathway">
    <text evidence="5">Amino-acid biosynthesis; L-leucine biosynthesis; L-leucine from 3-methyl-2-oxobutanoate: step 4/4.</text>
</comment>
<dbReference type="GO" id="GO:0008652">
    <property type="term" value="P:amino acid biosynthetic process"/>
    <property type="evidence" value="ECO:0007669"/>
    <property type="project" value="UniProtKB-ARBA"/>
</dbReference>
<dbReference type="PANTHER" id="PTHR42743">
    <property type="entry name" value="AMINO-ACID AMINOTRANSFERASE"/>
    <property type="match status" value="1"/>
</dbReference>
<evidence type="ECO:0000256" key="6">
    <source>
        <dbReference type="ARBA" id="ARBA00009320"/>
    </source>
</evidence>
<comment type="caution">
    <text evidence="14">The sequence shown here is derived from an EMBL/GenBank/DDBJ whole genome shotgun (WGS) entry which is preliminary data.</text>
</comment>
<comment type="catalytic activity">
    <reaction evidence="12">
        <text>L-isoleucine + 2-oxoglutarate = (S)-3-methyl-2-oxopentanoate + L-glutamate</text>
        <dbReference type="Rhea" id="RHEA:24801"/>
        <dbReference type="ChEBI" id="CHEBI:16810"/>
        <dbReference type="ChEBI" id="CHEBI:29985"/>
        <dbReference type="ChEBI" id="CHEBI:35146"/>
        <dbReference type="ChEBI" id="CHEBI:58045"/>
        <dbReference type="EC" id="2.6.1.42"/>
    </reaction>
</comment>